<dbReference type="Pfam" id="PF22640">
    <property type="entry name" value="ManC_GMP_beta-helix"/>
    <property type="match status" value="1"/>
</dbReference>
<dbReference type="InterPro" id="IPR014710">
    <property type="entry name" value="RmlC-like_jellyroll"/>
</dbReference>
<feature type="domain" description="Mannose-6-phosphate isomerase type II C-terminal" evidence="2">
    <location>
        <begin position="338"/>
        <end position="440"/>
    </location>
</feature>
<dbReference type="Gene3D" id="3.90.550.10">
    <property type="entry name" value="Spore Coat Polysaccharide Biosynthesis Protein SpsA, Chain A"/>
    <property type="match status" value="1"/>
</dbReference>
<dbReference type="Gene3D" id="2.60.120.10">
    <property type="entry name" value="Jelly Rolls"/>
    <property type="match status" value="1"/>
</dbReference>
<dbReference type="InterPro" id="IPR051161">
    <property type="entry name" value="Mannose-6P_isomerase_type2"/>
</dbReference>
<dbReference type="InterPro" id="IPR005835">
    <property type="entry name" value="NTP_transferase_dom"/>
</dbReference>
<evidence type="ECO:0000313" key="4">
    <source>
        <dbReference type="EMBL" id="MBC5658641.1"/>
    </source>
</evidence>
<dbReference type="AlphaFoldDB" id="A0A923L9X2"/>
<feature type="domain" description="MannoseP isomerase/GMP-like beta-helix" evidence="3">
    <location>
        <begin position="286"/>
        <end position="325"/>
    </location>
</feature>
<proteinExistence type="predicted"/>
<dbReference type="SUPFAM" id="SSF51182">
    <property type="entry name" value="RmlC-like cupins"/>
    <property type="match status" value="1"/>
</dbReference>
<keyword evidence="5" id="KW-1185">Reference proteome</keyword>
<dbReference type="CDD" id="cd02213">
    <property type="entry name" value="cupin_PMI_typeII_C"/>
    <property type="match status" value="1"/>
</dbReference>
<comment type="caution">
    <text evidence="4">The sequence shown here is derived from an EMBL/GenBank/DDBJ whole genome shotgun (WGS) entry which is preliminary data.</text>
</comment>
<name>A0A923L9X2_9FIRM</name>
<dbReference type="Proteomes" id="UP000649345">
    <property type="component" value="Unassembled WGS sequence"/>
</dbReference>
<evidence type="ECO:0000259" key="3">
    <source>
        <dbReference type="Pfam" id="PF22640"/>
    </source>
</evidence>
<dbReference type="InterPro" id="IPR054566">
    <property type="entry name" value="ManC/GMP-like_b-helix"/>
</dbReference>
<protein>
    <submittedName>
        <fullName evidence="4">Cupin domain-containing protein</fullName>
    </submittedName>
</protein>
<dbReference type="Pfam" id="PF01050">
    <property type="entry name" value="MannoseP_isomer"/>
    <property type="match status" value="1"/>
</dbReference>
<reference evidence="4" key="1">
    <citation type="submission" date="2020-08" db="EMBL/GenBank/DDBJ databases">
        <title>Genome public.</title>
        <authorList>
            <person name="Liu C."/>
            <person name="Sun Q."/>
        </authorList>
    </citation>
    <scope>NUCLEOTIDE SEQUENCE</scope>
    <source>
        <strain evidence="4">NSJ-68</strain>
    </source>
</reference>
<evidence type="ECO:0000259" key="2">
    <source>
        <dbReference type="Pfam" id="PF01050"/>
    </source>
</evidence>
<sequence length="453" mass="50618">MYYVLLSGGSGKRLWPLSNDARPKQYLKVVNKETNSMEHCSMLQRVWDQLQEAGIAGNAVITAGGEQVELIKSQVQDAKIAVEPGRRDTFAAVLVSCAWLHSCGGASAEDYAAIMPVDPYTESAYFETVKKLEQVMKVSGAEVGLMGAAPSYPATKYGYILPGEKKEGWMEVRGFAEKPDEEQAEKLMEQGALWNCGVFCVRIGDILERAKKYGVPEDYQGLCASYEKLPKISFDYEVLEKAEHLAAVEFRGFWKDLGTWDALADQMSTDTIGNVVLDETCENTQVINELKMPVAVMGTRDLVVVASQDGILVTDKNQTARVKEIASGFSSRPMFEERRWGTLETLDDTESQGKATLTRKIHIYDGMTSSYHYHQYRDEIWTVLSGTGELILEGTKIPLSQGKAVCIRKNQRHAVKAFRDFEYIEIHVGTSTGSDDINRITFNWDEIELSHIL</sequence>
<dbReference type="SUPFAM" id="SSF53448">
    <property type="entry name" value="Nucleotide-diphospho-sugar transferases"/>
    <property type="match status" value="1"/>
</dbReference>
<evidence type="ECO:0000313" key="5">
    <source>
        <dbReference type="Proteomes" id="UP000649345"/>
    </source>
</evidence>
<organism evidence="4 5">
    <name type="scientific">Anaerosacchariphilus hominis</name>
    <dbReference type="NCBI Taxonomy" id="2763017"/>
    <lineage>
        <taxon>Bacteria</taxon>
        <taxon>Bacillati</taxon>
        <taxon>Bacillota</taxon>
        <taxon>Clostridia</taxon>
        <taxon>Lachnospirales</taxon>
        <taxon>Lachnospiraceae</taxon>
        <taxon>Anaerosacchariphilus</taxon>
    </lineage>
</organism>
<dbReference type="Pfam" id="PF00483">
    <property type="entry name" value="NTP_transferase"/>
    <property type="match status" value="1"/>
</dbReference>
<gene>
    <name evidence="4" type="ORF">H8S44_02415</name>
</gene>
<dbReference type="PANTHER" id="PTHR46390:SF1">
    <property type="entry name" value="MANNOSE-1-PHOSPHATE GUANYLYLTRANSFERASE"/>
    <property type="match status" value="1"/>
</dbReference>
<dbReference type="InterPro" id="IPR029044">
    <property type="entry name" value="Nucleotide-diphossugar_trans"/>
</dbReference>
<dbReference type="GO" id="GO:0009298">
    <property type="term" value="P:GDP-mannose biosynthetic process"/>
    <property type="evidence" value="ECO:0007669"/>
    <property type="project" value="TreeGrafter"/>
</dbReference>
<dbReference type="PANTHER" id="PTHR46390">
    <property type="entry name" value="MANNOSE-1-PHOSPHATE GUANYLYLTRANSFERASE"/>
    <property type="match status" value="1"/>
</dbReference>
<evidence type="ECO:0000259" key="1">
    <source>
        <dbReference type="Pfam" id="PF00483"/>
    </source>
</evidence>
<dbReference type="EMBL" id="JACOOR010000001">
    <property type="protein sequence ID" value="MBC5658641.1"/>
    <property type="molecule type" value="Genomic_DNA"/>
</dbReference>
<accession>A0A923L9X2</accession>
<dbReference type="InterPro" id="IPR001538">
    <property type="entry name" value="Man6P_isomerase-2_C"/>
</dbReference>
<dbReference type="InterPro" id="IPR011051">
    <property type="entry name" value="RmlC_Cupin_sf"/>
</dbReference>
<dbReference type="RefSeq" id="WP_186872667.1">
    <property type="nucleotide sequence ID" value="NZ_JACOOR010000001.1"/>
</dbReference>
<dbReference type="GO" id="GO:0004475">
    <property type="term" value="F:mannose-1-phosphate guanylyltransferase (GTP) activity"/>
    <property type="evidence" value="ECO:0007669"/>
    <property type="project" value="TreeGrafter"/>
</dbReference>
<feature type="domain" description="Nucleotidyl transferase" evidence="1">
    <location>
        <begin position="4"/>
        <end position="269"/>
    </location>
</feature>